<evidence type="ECO:0000313" key="2">
    <source>
        <dbReference type="Proteomes" id="UP001369086"/>
    </source>
</evidence>
<proteinExistence type="predicted"/>
<accession>A0ABR0Y032</accession>
<keyword evidence="2" id="KW-1185">Reference proteome</keyword>
<comment type="caution">
    <text evidence="1">The sequence shown here is derived from an EMBL/GenBank/DDBJ whole genome shotgun (WGS) entry which is preliminary data.</text>
</comment>
<evidence type="ECO:0000313" key="1">
    <source>
        <dbReference type="EMBL" id="KAK6457457.1"/>
    </source>
</evidence>
<reference evidence="1 2" key="1">
    <citation type="submission" date="2021-05" db="EMBL/GenBank/DDBJ databases">
        <authorList>
            <person name="Zahm M."/>
            <person name="Klopp C."/>
            <person name="Cabau C."/>
            <person name="Kuhl H."/>
            <person name="Suciu R."/>
            <person name="Ciorpac M."/>
            <person name="Holostenco D."/>
            <person name="Gessner J."/>
            <person name="Wuertz S."/>
            <person name="Hohne C."/>
            <person name="Stock M."/>
            <person name="Gislard M."/>
            <person name="Lluch J."/>
            <person name="Milhes M."/>
            <person name="Lampietro C."/>
            <person name="Lopez Roques C."/>
            <person name="Donnadieu C."/>
            <person name="Du K."/>
            <person name="Schartl M."/>
            <person name="Guiguen Y."/>
        </authorList>
    </citation>
    <scope>NUCLEOTIDE SEQUENCE [LARGE SCALE GENOMIC DNA]</scope>
    <source>
        <strain evidence="1">Hh-F2</strain>
        <tissue evidence="1">Blood</tissue>
    </source>
</reference>
<protein>
    <submittedName>
        <fullName evidence="1">Uncharacterized protein</fullName>
    </submittedName>
</protein>
<gene>
    <name evidence="1" type="ORF">HHUSO_G37021</name>
</gene>
<dbReference type="Proteomes" id="UP001369086">
    <property type="component" value="Unassembled WGS sequence"/>
</dbReference>
<dbReference type="EMBL" id="JAHFZB010000926">
    <property type="protein sequence ID" value="KAK6457457.1"/>
    <property type="molecule type" value="Genomic_DNA"/>
</dbReference>
<sequence length="80" mass="8765">MYLEQPNYIASALRLDREKRRRLGTASCIPPIGATTLAVSSAAAQEDGSSGEDLELTDEEDAIQELSYAEFPDYNDPGRN</sequence>
<name>A0ABR0Y032_HUSHU</name>
<organism evidence="1 2">
    <name type="scientific">Huso huso</name>
    <name type="common">Beluga</name>
    <name type="synonym">Acipenser huso</name>
    <dbReference type="NCBI Taxonomy" id="61971"/>
    <lineage>
        <taxon>Eukaryota</taxon>
        <taxon>Metazoa</taxon>
        <taxon>Chordata</taxon>
        <taxon>Craniata</taxon>
        <taxon>Vertebrata</taxon>
        <taxon>Euteleostomi</taxon>
        <taxon>Actinopterygii</taxon>
        <taxon>Chondrostei</taxon>
        <taxon>Acipenseriformes</taxon>
        <taxon>Acipenseridae</taxon>
        <taxon>Huso</taxon>
    </lineage>
</organism>